<feature type="non-terminal residue" evidence="7">
    <location>
        <position position="230"/>
    </location>
</feature>
<evidence type="ECO:0000256" key="4">
    <source>
        <dbReference type="ARBA" id="ARBA00023136"/>
    </source>
</evidence>
<keyword evidence="3 5" id="KW-1133">Transmembrane helix</keyword>
<keyword evidence="2 5" id="KW-0812">Transmembrane</keyword>
<dbReference type="Proteomes" id="UP001597083">
    <property type="component" value="Unassembled WGS sequence"/>
</dbReference>
<evidence type="ECO:0000313" key="8">
    <source>
        <dbReference type="Proteomes" id="UP001597083"/>
    </source>
</evidence>
<evidence type="ECO:0000256" key="3">
    <source>
        <dbReference type="ARBA" id="ARBA00022989"/>
    </source>
</evidence>
<dbReference type="EMBL" id="JBHTIR010004136">
    <property type="protein sequence ID" value="MFD0856478.1"/>
    <property type="molecule type" value="Genomic_DNA"/>
</dbReference>
<dbReference type="InterPro" id="IPR011527">
    <property type="entry name" value="ABC1_TM_dom"/>
</dbReference>
<reference evidence="8" key="1">
    <citation type="journal article" date="2019" name="Int. J. Syst. Evol. Microbiol.">
        <title>The Global Catalogue of Microorganisms (GCM) 10K type strain sequencing project: providing services to taxonomists for standard genome sequencing and annotation.</title>
        <authorList>
            <consortium name="The Broad Institute Genomics Platform"/>
            <consortium name="The Broad Institute Genome Sequencing Center for Infectious Disease"/>
            <person name="Wu L."/>
            <person name="Ma J."/>
        </authorList>
    </citation>
    <scope>NUCLEOTIDE SEQUENCE [LARGE SCALE GENOMIC DNA]</scope>
    <source>
        <strain evidence="8">JCM 31696</strain>
    </source>
</reference>
<keyword evidence="8" id="KW-1185">Reference proteome</keyword>
<proteinExistence type="predicted"/>
<evidence type="ECO:0000256" key="5">
    <source>
        <dbReference type="SAM" id="Phobius"/>
    </source>
</evidence>
<comment type="caution">
    <text evidence="7">The sequence shown here is derived from an EMBL/GenBank/DDBJ whole genome shotgun (WGS) entry which is preliminary data.</text>
</comment>
<dbReference type="Gene3D" id="1.20.1560.10">
    <property type="entry name" value="ABC transporter type 1, transmembrane domain"/>
    <property type="match status" value="1"/>
</dbReference>
<name>A0ABW3CQ04_9ACTN</name>
<comment type="subcellular location">
    <subcellularLocation>
        <location evidence="1">Cell membrane</location>
        <topology evidence="1">Multi-pass membrane protein</topology>
    </subcellularLocation>
</comment>
<feature type="domain" description="ABC transmembrane type-1" evidence="6">
    <location>
        <begin position="43"/>
        <end position="230"/>
    </location>
</feature>
<dbReference type="PROSITE" id="PS50929">
    <property type="entry name" value="ABC_TM1F"/>
    <property type="match status" value="1"/>
</dbReference>
<protein>
    <submittedName>
        <fullName evidence="7">ABC transporter transmembrane domain-containing protein</fullName>
    </submittedName>
</protein>
<feature type="transmembrane region" description="Helical" evidence="5">
    <location>
        <begin position="48"/>
        <end position="66"/>
    </location>
</feature>
<dbReference type="SUPFAM" id="SSF90123">
    <property type="entry name" value="ABC transporter transmembrane region"/>
    <property type="match status" value="1"/>
</dbReference>
<evidence type="ECO:0000256" key="1">
    <source>
        <dbReference type="ARBA" id="ARBA00004651"/>
    </source>
</evidence>
<dbReference type="InterPro" id="IPR036640">
    <property type="entry name" value="ABC1_TM_sf"/>
</dbReference>
<feature type="transmembrane region" description="Helical" evidence="5">
    <location>
        <begin position="72"/>
        <end position="93"/>
    </location>
</feature>
<keyword evidence="4 5" id="KW-0472">Membrane</keyword>
<evidence type="ECO:0000256" key="2">
    <source>
        <dbReference type="ARBA" id="ARBA00022692"/>
    </source>
</evidence>
<organism evidence="7 8">
    <name type="scientific">Actinomadura adrarensis</name>
    <dbReference type="NCBI Taxonomy" id="1819600"/>
    <lineage>
        <taxon>Bacteria</taxon>
        <taxon>Bacillati</taxon>
        <taxon>Actinomycetota</taxon>
        <taxon>Actinomycetes</taxon>
        <taxon>Streptosporangiales</taxon>
        <taxon>Thermomonosporaceae</taxon>
        <taxon>Actinomadura</taxon>
    </lineage>
</organism>
<feature type="transmembrane region" description="Helical" evidence="5">
    <location>
        <begin position="178"/>
        <end position="197"/>
    </location>
</feature>
<feature type="transmembrane region" description="Helical" evidence="5">
    <location>
        <begin position="153"/>
        <end position="172"/>
    </location>
</feature>
<gene>
    <name evidence="7" type="ORF">ACFQ07_29840</name>
</gene>
<dbReference type="Pfam" id="PF00664">
    <property type="entry name" value="ABC_membrane"/>
    <property type="match status" value="1"/>
</dbReference>
<accession>A0ABW3CQ04</accession>
<evidence type="ECO:0000313" key="7">
    <source>
        <dbReference type="EMBL" id="MFD0856478.1"/>
    </source>
</evidence>
<evidence type="ECO:0000259" key="6">
    <source>
        <dbReference type="PROSITE" id="PS50929"/>
    </source>
</evidence>
<sequence length="230" mass="25181">MAVPGERVGRSSRQEAVLLALRFYRDVLRRQWRVSVPAMLGPALGNTCLFYLAPLVVAALVGHLAGGGESDLAALLPYVLGFSGLMLAGEALWRVGLHFLNRTSARGIRWLGLRGMDELLAKDAAFFHDNFAGALTKRVLSFSGGFEHFADTLAFSVIANLIPLTFASVILWRYDPVLVLVLVGLIIVTGFLVVPLVRRRQRMVDEREAAKVRVSGHVADVLTNMETVRA</sequence>